<dbReference type="OMA" id="MALSGHC"/>
<dbReference type="Proteomes" id="UP000092993">
    <property type="component" value="Unassembled WGS sequence"/>
</dbReference>
<dbReference type="Gene3D" id="3.30.160.20">
    <property type="match status" value="1"/>
</dbReference>
<sequence length="90" mass="10230">MIVNSFFDRQGTQQFHPPHPLRGYLAQINEWARGTIQWHVTRIGGEDHIPIFQAYPVWGNELLDRFTAIGPSKKAAMEEAARLMALSGHC</sequence>
<evidence type="ECO:0000313" key="2">
    <source>
        <dbReference type="Proteomes" id="UP000092993"/>
    </source>
</evidence>
<reference evidence="1 2" key="1">
    <citation type="submission" date="2016-03" db="EMBL/GenBank/DDBJ databases">
        <title>Whole genome sequencing of Grifola frondosa 9006-11.</title>
        <authorList>
            <person name="Min B."/>
            <person name="Park H."/>
            <person name="Kim J.-G."/>
            <person name="Cho H."/>
            <person name="Oh Y.-L."/>
            <person name="Kong W.-S."/>
            <person name="Choi I.-G."/>
        </authorList>
    </citation>
    <scope>NUCLEOTIDE SEQUENCE [LARGE SCALE GENOMIC DNA]</scope>
    <source>
        <strain evidence="1 2">9006-11</strain>
    </source>
</reference>
<keyword evidence="2" id="KW-1185">Reference proteome</keyword>
<dbReference type="SUPFAM" id="SSF54768">
    <property type="entry name" value="dsRNA-binding domain-like"/>
    <property type="match status" value="1"/>
</dbReference>
<protein>
    <submittedName>
        <fullName evidence="1">Uncharacterized protein</fullName>
    </submittedName>
</protein>
<dbReference type="AlphaFoldDB" id="A0A1C7M5C0"/>
<organism evidence="1 2">
    <name type="scientific">Grifola frondosa</name>
    <name type="common">Maitake</name>
    <name type="synonym">Polyporus frondosus</name>
    <dbReference type="NCBI Taxonomy" id="5627"/>
    <lineage>
        <taxon>Eukaryota</taxon>
        <taxon>Fungi</taxon>
        <taxon>Dikarya</taxon>
        <taxon>Basidiomycota</taxon>
        <taxon>Agaricomycotina</taxon>
        <taxon>Agaricomycetes</taxon>
        <taxon>Polyporales</taxon>
        <taxon>Grifolaceae</taxon>
        <taxon>Grifola</taxon>
    </lineage>
</organism>
<accession>A0A1C7M5C0</accession>
<comment type="caution">
    <text evidence="1">The sequence shown here is derived from an EMBL/GenBank/DDBJ whole genome shotgun (WGS) entry which is preliminary data.</text>
</comment>
<proteinExistence type="predicted"/>
<evidence type="ECO:0000313" key="1">
    <source>
        <dbReference type="EMBL" id="OBZ71596.1"/>
    </source>
</evidence>
<name>A0A1C7M5C0_GRIFR</name>
<gene>
    <name evidence="1" type="ORF">A0H81_08568</name>
</gene>
<dbReference type="OrthoDB" id="2740821at2759"/>
<dbReference type="EMBL" id="LUGG01000011">
    <property type="protein sequence ID" value="OBZ71596.1"/>
    <property type="molecule type" value="Genomic_DNA"/>
</dbReference>